<dbReference type="GO" id="GO:1900227">
    <property type="term" value="P:positive regulation of NLRP3 inflammasome complex assembly"/>
    <property type="evidence" value="ECO:0007669"/>
    <property type="project" value="UniProtKB-ARBA"/>
</dbReference>
<dbReference type="GO" id="GO:0045087">
    <property type="term" value="P:innate immune response"/>
    <property type="evidence" value="ECO:0007669"/>
    <property type="project" value="UniProtKB-KW"/>
</dbReference>
<dbReference type="GO" id="GO:0045071">
    <property type="term" value="P:negative regulation of viral genome replication"/>
    <property type="evidence" value="ECO:0007669"/>
    <property type="project" value="UniProtKB-ARBA"/>
</dbReference>
<keyword evidence="6" id="KW-0945">Host-virus interaction</keyword>
<evidence type="ECO:0000256" key="11">
    <source>
        <dbReference type="ARBA" id="ARBA00022859"/>
    </source>
</evidence>
<evidence type="ECO:0000256" key="6">
    <source>
        <dbReference type="ARBA" id="ARBA00022581"/>
    </source>
</evidence>
<keyword evidence="8" id="KW-0812">Transmembrane</keyword>
<sequence length="714" mass="75579">MAYVNDKLYQNVVRPKMARLASVVRVREILPHLTCLTLSDQEEIEAKRETVGNYNAMQLLLDNLRRRENWPDVFIRALYECEHHELADEISGAYNALTGRTNQRAAASDPTPAPAAPSATVTTATVHAAPASTLPLPAPSQQNPPLQAVAPRSEPLPDVASPVAPPSAASQAPAPLPPEPTPPQESVPQAVAAPSLLQTTTPQISAPSTASQSQTDAPSSQVAANDPVSVPQVVTPPSSVPEASAPSLDAAPEQTAPLDSDPHATTPPPVSTLQNQSSIEVSETPKPGEAAEIHQPQLNSDIPAGPPVAPASTNAQPQSTNLPSATAPAQTTDFQEEDSLPVAVPETHSSVSHPIQDTNPPEKDSSEHQEPEESSDPTMYQPVESEHQNQESNASTIQDTTDAAVGPVPTCVAPAGAEGMVSEEEEEFSKPGTLQSMPAQRETAHTVAPLEPVTEEPCSVTSDDLEISRSTVTMQTCQDTVRTPPVVDENPEAAEEPVPDFNSKIGASGDAASDSVTTHEATLTPCQENGLGGDRLSSLNQPIEDHYESVCQSLQSETLVNIVQVSEEPSIQNLDGQPLSNLVNDVHVSKEVHAVNHDSHAENVIDQDVSIVPDDQSPPDLGNIDHVNQQALPVVDPPAHGESAVVSSLEPKVTGLNVPMPEPNANPQKELQSIQEQREAVMNEGENRQLQPNHYLIAAGAVGVALLMAWKLKN</sequence>
<evidence type="ECO:0000256" key="15">
    <source>
        <dbReference type="ARBA" id="ARBA00023136"/>
    </source>
</evidence>
<feature type="compositionally biased region" description="Polar residues" evidence="22">
    <location>
        <begin position="201"/>
        <end position="223"/>
    </location>
</feature>
<evidence type="ECO:0000256" key="12">
    <source>
        <dbReference type="ARBA" id="ARBA00022989"/>
    </source>
</evidence>
<feature type="compositionally biased region" description="Polar residues" evidence="22">
    <location>
        <begin position="271"/>
        <end position="281"/>
    </location>
</feature>
<evidence type="ECO:0000256" key="17">
    <source>
        <dbReference type="ARBA" id="ARBA00023140"/>
    </source>
</evidence>
<evidence type="ECO:0000259" key="23">
    <source>
        <dbReference type="Pfam" id="PF16739"/>
    </source>
</evidence>
<dbReference type="GO" id="GO:0005741">
    <property type="term" value="C:mitochondrial outer membrane"/>
    <property type="evidence" value="ECO:0007669"/>
    <property type="project" value="UniProtKB-SubCell"/>
</dbReference>
<keyword evidence="24" id="KW-1185">Reference proteome</keyword>
<accession>A0A6J2V225</accession>
<evidence type="ECO:0000256" key="2">
    <source>
        <dbReference type="ARBA" id="ARBA00004572"/>
    </source>
</evidence>
<evidence type="ECO:0000313" key="24">
    <source>
        <dbReference type="Proteomes" id="UP000504632"/>
    </source>
</evidence>
<feature type="compositionally biased region" description="Acidic residues" evidence="22">
    <location>
        <begin position="489"/>
        <end position="498"/>
    </location>
</feature>
<reference evidence="25" key="1">
    <citation type="submission" date="2025-08" db="UniProtKB">
        <authorList>
            <consortium name="RefSeq"/>
        </authorList>
    </citation>
    <scope>IDENTIFICATION</scope>
</reference>
<keyword evidence="4" id="KW-1017">Isopeptide bond</keyword>
<dbReference type="InterPro" id="IPR011029">
    <property type="entry name" value="DEATH-like_dom_sf"/>
</dbReference>
<dbReference type="GO" id="GO:1900063">
    <property type="term" value="P:regulation of peroxisome organization"/>
    <property type="evidence" value="ECO:0007669"/>
    <property type="project" value="UniProtKB-ARBA"/>
</dbReference>
<dbReference type="GO" id="GO:0032755">
    <property type="term" value="P:positive regulation of interleukin-6 production"/>
    <property type="evidence" value="ECO:0007669"/>
    <property type="project" value="UniProtKB-ARBA"/>
</dbReference>
<keyword evidence="9" id="KW-1000">Mitochondrion outer membrane</keyword>
<keyword evidence="7" id="KW-0399">Innate immunity</keyword>
<evidence type="ECO:0000256" key="4">
    <source>
        <dbReference type="ARBA" id="ARBA00022499"/>
    </source>
</evidence>
<dbReference type="GO" id="GO:0005777">
    <property type="term" value="C:peroxisome"/>
    <property type="evidence" value="ECO:0007669"/>
    <property type="project" value="UniProtKB-SubCell"/>
</dbReference>
<feature type="compositionally biased region" description="Pro residues" evidence="22">
    <location>
        <begin position="174"/>
        <end position="185"/>
    </location>
</feature>
<name>A0A6J2V225_CHACN</name>
<feature type="compositionally biased region" description="Polar residues" evidence="22">
    <location>
        <begin position="390"/>
        <end position="401"/>
    </location>
</feature>
<evidence type="ECO:0000256" key="16">
    <source>
        <dbReference type="ARBA" id="ARBA00023139"/>
    </source>
</evidence>
<protein>
    <recommendedName>
        <fullName evidence="19">Mitochondrial antiviral-signaling protein</fullName>
    </recommendedName>
    <alternativeName>
        <fullName evidence="20">Interferon beta promoter stimulator protein 1</fullName>
    </alternativeName>
    <alternativeName>
        <fullName evidence="21">Virus-induced-signaling adapter</fullName>
    </alternativeName>
</protein>
<proteinExistence type="predicted"/>
<evidence type="ECO:0000256" key="14">
    <source>
        <dbReference type="ARBA" id="ARBA00023128"/>
    </source>
</evidence>
<dbReference type="InterPro" id="IPR031964">
    <property type="entry name" value="CARD_dom"/>
</dbReference>
<dbReference type="Gene3D" id="1.10.533.10">
    <property type="entry name" value="Death Domain, Fas"/>
    <property type="match status" value="1"/>
</dbReference>
<feature type="compositionally biased region" description="Basic and acidic residues" evidence="22">
    <location>
        <begin position="360"/>
        <end position="371"/>
    </location>
</feature>
<dbReference type="Pfam" id="PF16739">
    <property type="entry name" value="CARD_2"/>
    <property type="match status" value="1"/>
</dbReference>
<dbReference type="GO" id="GO:0051607">
    <property type="term" value="P:defense response to virus"/>
    <property type="evidence" value="ECO:0007669"/>
    <property type="project" value="UniProtKB-KW"/>
</dbReference>
<evidence type="ECO:0000256" key="21">
    <source>
        <dbReference type="ARBA" id="ARBA00083233"/>
    </source>
</evidence>
<dbReference type="GO" id="GO:0032728">
    <property type="term" value="P:positive regulation of interferon-beta production"/>
    <property type="evidence" value="ECO:0007669"/>
    <property type="project" value="UniProtKB-ARBA"/>
</dbReference>
<evidence type="ECO:0000256" key="13">
    <source>
        <dbReference type="ARBA" id="ARBA00023118"/>
    </source>
</evidence>
<comment type="subcellular location">
    <subcellularLocation>
        <location evidence="2">Mitochondrion outer membrane</location>
        <topology evidence="2">Single-pass membrane protein</topology>
    </subcellularLocation>
    <subcellularLocation>
        <location evidence="1">Peroxisome</location>
    </subcellularLocation>
</comment>
<feature type="domain" description="Caspase recruitment" evidence="23">
    <location>
        <begin position="6"/>
        <end position="92"/>
    </location>
</feature>
<feature type="compositionally biased region" description="Low complexity" evidence="22">
    <location>
        <begin position="227"/>
        <end position="247"/>
    </location>
</feature>
<keyword evidence="5" id="KW-0597">Phosphoprotein</keyword>
<gene>
    <name evidence="25" type="primary">mavs</name>
</gene>
<organism evidence="24 25">
    <name type="scientific">Chanos chanos</name>
    <name type="common">Milkfish</name>
    <name type="synonym">Mugil chanos</name>
    <dbReference type="NCBI Taxonomy" id="29144"/>
    <lineage>
        <taxon>Eukaryota</taxon>
        <taxon>Metazoa</taxon>
        <taxon>Chordata</taxon>
        <taxon>Craniata</taxon>
        <taxon>Vertebrata</taxon>
        <taxon>Euteleostomi</taxon>
        <taxon>Actinopterygii</taxon>
        <taxon>Neopterygii</taxon>
        <taxon>Teleostei</taxon>
        <taxon>Ostariophysi</taxon>
        <taxon>Gonorynchiformes</taxon>
        <taxon>Chanidae</taxon>
        <taxon>Chanos</taxon>
    </lineage>
</organism>
<keyword evidence="13" id="KW-0051">Antiviral defense</keyword>
<dbReference type="InParanoid" id="A0A6J2V225"/>
<dbReference type="RefSeq" id="XP_030626990.1">
    <property type="nucleotide sequence ID" value="XM_030771130.1"/>
</dbReference>
<evidence type="ECO:0000256" key="3">
    <source>
        <dbReference type="ARBA" id="ARBA00022481"/>
    </source>
</evidence>
<evidence type="ECO:0000256" key="8">
    <source>
        <dbReference type="ARBA" id="ARBA00022692"/>
    </source>
</evidence>
<evidence type="ECO:0000256" key="19">
    <source>
        <dbReference type="ARBA" id="ARBA00071084"/>
    </source>
</evidence>
<dbReference type="GO" id="GO:0070585">
    <property type="term" value="P:protein localization to mitochondrion"/>
    <property type="evidence" value="ECO:0007669"/>
    <property type="project" value="UniProtKB-ARBA"/>
</dbReference>
<feature type="compositionally biased region" description="Polar residues" evidence="22">
    <location>
        <begin position="347"/>
        <end position="359"/>
    </location>
</feature>
<dbReference type="FunCoup" id="A0A6J2V225">
    <property type="interactions" value="134"/>
</dbReference>
<evidence type="ECO:0000256" key="5">
    <source>
        <dbReference type="ARBA" id="ARBA00022553"/>
    </source>
</evidence>
<keyword evidence="15" id="KW-0472">Membrane</keyword>
<dbReference type="GO" id="GO:0002753">
    <property type="term" value="P:cytoplasmic pattern recognition receptor signaling pathway"/>
    <property type="evidence" value="ECO:0007669"/>
    <property type="project" value="UniProtKB-ARBA"/>
</dbReference>
<dbReference type="OrthoDB" id="9909785at2759"/>
<evidence type="ECO:0000256" key="7">
    <source>
        <dbReference type="ARBA" id="ARBA00022588"/>
    </source>
</evidence>
<feature type="compositionally biased region" description="Polar residues" evidence="22">
    <location>
        <begin position="311"/>
        <end position="333"/>
    </location>
</feature>
<evidence type="ECO:0000256" key="20">
    <source>
        <dbReference type="ARBA" id="ARBA00082620"/>
    </source>
</evidence>
<feature type="region of interest" description="Disordered" evidence="22">
    <location>
        <begin position="102"/>
        <end position="188"/>
    </location>
</feature>
<evidence type="ECO:0000256" key="9">
    <source>
        <dbReference type="ARBA" id="ARBA00022787"/>
    </source>
</evidence>
<evidence type="ECO:0000313" key="25">
    <source>
        <dbReference type="RefSeq" id="XP_030626990.1"/>
    </source>
</evidence>
<evidence type="ECO:0000256" key="10">
    <source>
        <dbReference type="ARBA" id="ARBA00022843"/>
    </source>
</evidence>
<dbReference type="GeneID" id="115809461"/>
<dbReference type="Proteomes" id="UP000504632">
    <property type="component" value="Chromosome 4"/>
</dbReference>
<keyword evidence="11" id="KW-0391">Immunity</keyword>
<feature type="region of interest" description="Disordered" evidence="22">
    <location>
        <begin position="201"/>
        <end position="502"/>
    </location>
</feature>
<dbReference type="GO" id="GO:0002230">
    <property type="term" value="P:positive regulation of defense response to virus by host"/>
    <property type="evidence" value="ECO:0007669"/>
    <property type="project" value="UniProtKB-ARBA"/>
</dbReference>
<keyword evidence="16" id="KW-0564">Palmitate</keyword>
<keyword evidence="17" id="KW-0576">Peroxisome</keyword>
<evidence type="ECO:0000256" key="1">
    <source>
        <dbReference type="ARBA" id="ARBA00004275"/>
    </source>
</evidence>
<evidence type="ECO:0000256" key="22">
    <source>
        <dbReference type="SAM" id="MobiDB-lite"/>
    </source>
</evidence>
<feature type="compositionally biased region" description="Low complexity" evidence="22">
    <location>
        <begin position="105"/>
        <end position="135"/>
    </location>
</feature>
<feature type="compositionally biased region" description="Polar residues" evidence="22">
    <location>
        <begin position="468"/>
        <end position="481"/>
    </location>
</feature>
<dbReference type="GO" id="GO:0035591">
    <property type="term" value="F:signaling adaptor activity"/>
    <property type="evidence" value="ECO:0007669"/>
    <property type="project" value="UniProtKB-ARBA"/>
</dbReference>
<dbReference type="AlphaFoldDB" id="A0A6J2V225"/>
<feature type="compositionally biased region" description="Low complexity" evidence="22">
    <location>
        <begin position="156"/>
        <end position="173"/>
    </location>
</feature>
<keyword evidence="3" id="KW-0488">Methylation</keyword>
<dbReference type="CTD" id="57506"/>
<evidence type="ECO:0000256" key="18">
    <source>
        <dbReference type="ARBA" id="ARBA00023288"/>
    </source>
</evidence>
<keyword evidence="12" id="KW-1133">Transmembrane helix</keyword>
<dbReference type="FunFam" id="1.10.533.10:FF:000063">
    <property type="entry name" value="Mitochondrial antiviral-signaling protein"/>
    <property type="match status" value="1"/>
</dbReference>
<dbReference type="GO" id="GO:0032727">
    <property type="term" value="P:positive regulation of interferon-alpha production"/>
    <property type="evidence" value="ECO:0007669"/>
    <property type="project" value="UniProtKB-ARBA"/>
</dbReference>
<keyword evidence="18" id="KW-0449">Lipoprotein</keyword>
<keyword evidence="14" id="KW-0496">Mitochondrion</keyword>
<keyword evidence="10" id="KW-0832">Ubl conjugation</keyword>